<accession>A0ABD1DYD5</accession>
<dbReference type="Proteomes" id="UP001562425">
    <property type="component" value="Unassembled WGS sequence"/>
</dbReference>
<keyword evidence="2" id="KW-1185">Reference proteome</keyword>
<evidence type="ECO:0000313" key="1">
    <source>
        <dbReference type="EMBL" id="KAL1404120.1"/>
    </source>
</evidence>
<gene>
    <name evidence="1" type="ORF">pipiens_019050</name>
</gene>
<sequence>MMDEDALIARAKEERAKIFQRYDLGRNAGAVIDPWEDPMYEVYHQTDR</sequence>
<dbReference type="EMBL" id="JBEHCU010000793">
    <property type="protein sequence ID" value="KAL1404120.1"/>
    <property type="molecule type" value="Genomic_DNA"/>
</dbReference>
<feature type="non-terminal residue" evidence="1">
    <location>
        <position position="48"/>
    </location>
</feature>
<protein>
    <submittedName>
        <fullName evidence="1">Uncharacterized protein</fullName>
    </submittedName>
</protein>
<proteinExistence type="predicted"/>
<dbReference type="AlphaFoldDB" id="A0ABD1DYD5"/>
<evidence type="ECO:0000313" key="2">
    <source>
        <dbReference type="Proteomes" id="UP001562425"/>
    </source>
</evidence>
<comment type="caution">
    <text evidence="1">The sequence shown here is derived from an EMBL/GenBank/DDBJ whole genome shotgun (WGS) entry which is preliminary data.</text>
</comment>
<name>A0ABD1DYD5_CULPP</name>
<organism evidence="1 2">
    <name type="scientific">Culex pipiens pipiens</name>
    <name type="common">Northern house mosquito</name>
    <dbReference type="NCBI Taxonomy" id="38569"/>
    <lineage>
        <taxon>Eukaryota</taxon>
        <taxon>Metazoa</taxon>
        <taxon>Ecdysozoa</taxon>
        <taxon>Arthropoda</taxon>
        <taxon>Hexapoda</taxon>
        <taxon>Insecta</taxon>
        <taxon>Pterygota</taxon>
        <taxon>Neoptera</taxon>
        <taxon>Endopterygota</taxon>
        <taxon>Diptera</taxon>
        <taxon>Nematocera</taxon>
        <taxon>Culicoidea</taxon>
        <taxon>Culicidae</taxon>
        <taxon>Culicinae</taxon>
        <taxon>Culicini</taxon>
        <taxon>Culex</taxon>
        <taxon>Culex</taxon>
    </lineage>
</organism>
<reference evidence="1 2" key="1">
    <citation type="submission" date="2024-05" db="EMBL/GenBank/DDBJ databases">
        <title>Culex pipiens pipiens assembly and annotation.</title>
        <authorList>
            <person name="Alout H."/>
            <person name="Durand T."/>
        </authorList>
    </citation>
    <scope>NUCLEOTIDE SEQUENCE [LARGE SCALE GENOMIC DNA]</scope>
    <source>
        <strain evidence="1">HA-2024</strain>
        <tissue evidence="1">Whole body</tissue>
    </source>
</reference>